<keyword evidence="1" id="KW-0695">RNA-directed DNA polymerase</keyword>
<reference evidence="1" key="1">
    <citation type="journal article" date="2022" name="bioRxiv">
        <title>Population genetic analysis of Ophidiomyces ophidiicola, the causative agent of snake fungal disease, indicates recent introductions to the USA.</title>
        <authorList>
            <person name="Ladner J.T."/>
            <person name="Palmer J.M."/>
            <person name="Ettinger C.L."/>
            <person name="Stajich J.E."/>
            <person name="Farrell T.M."/>
            <person name="Glorioso B.M."/>
            <person name="Lawson B."/>
            <person name="Price S.J."/>
            <person name="Stengle A.G."/>
            <person name="Grear D.A."/>
            <person name="Lorch J.M."/>
        </authorList>
    </citation>
    <scope>NUCLEOTIDE SEQUENCE</scope>
    <source>
        <strain evidence="1">NWHC 24266-5</strain>
    </source>
</reference>
<organism evidence="1">
    <name type="scientific">Ophidiomyces ophidiicola</name>
    <dbReference type="NCBI Taxonomy" id="1387563"/>
    <lineage>
        <taxon>Eukaryota</taxon>
        <taxon>Fungi</taxon>
        <taxon>Dikarya</taxon>
        <taxon>Ascomycota</taxon>
        <taxon>Pezizomycotina</taxon>
        <taxon>Eurotiomycetes</taxon>
        <taxon>Eurotiomycetidae</taxon>
        <taxon>Onygenales</taxon>
        <taxon>Onygenaceae</taxon>
        <taxon>Ophidiomyces</taxon>
    </lineage>
</organism>
<protein>
    <submittedName>
        <fullName evidence="1">Telomerase reverse transcriptase</fullName>
        <ecNumber evidence="1">2.7.7.49</ecNumber>
    </submittedName>
</protein>
<dbReference type="EMBL" id="JALBCA010000024">
    <property type="protein sequence ID" value="KAI2389385.1"/>
    <property type="molecule type" value="Genomic_DNA"/>
</dbReference>
<accession>A0ACB8V022</accession>
<keyword evidence="1" id="KW-0808">Transferase</keyword>
<evidence type="ECO:0000313" key="1">
    <source>
        <dbReference type="EMBL" id="KAI2389385.1"/>
    </source>
</evidence>
<dbReference type="EC" id="2.7.7.49" evidence="1"/>
<proteinExistence type="predicted"/>
<sequence>MANRPRKRPRPDSPTALPDSLHPTHPVLARFYARVVPLRAYLLAQLPPSSRARRRRLAAHAHHDDELTRLLDDTLVGVLTPRNPGAAAAAAAARQRDFAAFTQSQSARDTTAVAAASSVVELVDFAVLALFRAHRGPYARPAHLLCHGFARAAPAHPAAPAAALPGLVPLVPNPHVSRLKAHPWPALLDLLGAAAEDLLLHLLLDCGLFTALDRARGTYCQLSGIPLVDLPLLDPANTTPPADRHSPHHIVFVRNRMLYARPELNAQRRVKLGLQHIHVLNRYRDCTNPRHTLHVMKYIFPRQFGLHNVFTSAVDPKTTVQPFKDYTLREDEIAAQQNPNKLPKRLRGLPLRLVQKLQKRHQRCSYVELLKYYCPIQGPPEPDPDSAQPMTSFATPMALVSAFCRAALQKVVPNDLFGTGEDGQRNRAVVMRQVDRFIHLRRFESLSLHEVAQGLKISCIEWLAPPQQQTTKKPCLSDARKRREIFLELLYYLFDSLLIPLVRANFYVTESSAHRNRLFYFRHDRWRALVAPSLARLTTSVFEEVDRSTAARHALGCTALRMLPKRAGARPIANLRRRPVVVKARWPGGNKKTTELGPSINMLLAPVFQTLNYEKARRPALLGAAAMGGVGDMHLRLKRFREALLQRNASDGGAERPLYFVKLDVQACFDTIPQKRLLRLVEQLVSEDEYRLSKYAEVGVPYHSFLGGGATEPAAKPARRFVSKAAASMDFQTAYDFVRDSHGRGATRSHTVFVDIGQHRRLAANDVLALLEQHVRHHVVRIGRKFFRQARGIPQGSVVSGALCNLFYAQHERERLAFVQRAEDRAPGSALLLRLIDDYLLVTTAEDVARRFLRVMLAGDPDYGISVAPGKTLVNFAATTTTTDPAAPILRVVAGRQFPFCAHLIDTRTLAVSKDRRAPDPDADNHDLHLRDTLTVDTAPRRRSLRRPGAAFASKTLAGFKLQLHAMFVDPAHNAPRVVLAAIHAAFVDTAMKMHAYFRVLQRRRRRRRSSSSSSTALFTRTVAALLAFAVPLVRRLQVRAANSTSSRIVPGAHVRWLGVQAFRAVLARKPSGMHAVVRWLAAQTPPIPSAAAAGVLRAVVRDGQAAVRRTRF</sequence>
<keyword evidence="1" id="KW-0548">Nucleotidyltransferase</keyword>
<name>A0ACB8V022_9EURO</name>
<gene>
    <name evidence="1" type="primary">EST2</name>
    <name evidence="1" type="ORF">LOY88_002103</name>
</gene>
<comment type="caution">
    <text evidence="1">The sequence shown here is derived from an EMBL/GenBank/DDBJ whole genome shotgun (WGS) entry which is preliminary data.</text>
</comment>